<proteinExistence type="predicted"/>
<keyword evidence="3" id="KW-1185">Reference proteome</keyword>
<protein>
    <submittedName>
        <fullName evidence="2">CCHC-type domain-containing protein</fullName>
    </submittedName>
</protein>
<dbReference type="EMBL" id="CAXAMM010044087">
    <property type="protein sequence ID" value="CAK9113032.1"/>
    <property type="molecule type" value="Genomic_DNA"/>
</dbReference>
<feature type="compositionally biased region" description="Polar residues" evidence="1">
    <location>
        <begin position="97"/>
        <end position="106"/>
    </location>
</feature>
<evidence type="ECO:0000256" key="1">
    <source>
        <dbReference type="SAM" id="MobiDB-lite"/>
    </source>
</evidence>
<feature type="non-terminal residue" evidence="2">
    <location>
        <position position="121"/>
    </location>
</feature>
<name>A0ABP0SKX2_9DINO</name>
<comment type="caution">
    <text evidence="2">The sequence shown here is derived from an EMBL/GenBank/DDBJ whole genome shotgun (WGS) entry which is preliminary data.</text>
</comment>
<evidence type="ECO:0000313" key="2">
    <source>
        <dbReference type="EMBL" id="CAK9113032.1"/>
    </source>
</evidence>
<evidence type="ECO:0000313" key="3">
    <source>
        <dbReference type="Proteomes" id="UP001642464"/>
    </source>
</evidence>
<reference evidence="2 3" key="1">
    <citation type="submission" date="2024-02" db="EMBL/GenBank/DDBJ databases">
        <authorList>
            <person name="Chen Y."/>
            <person name="Shah S."/>
            <person name="Dougan E. K."/>
            <person name="Thang M."/>
            <person name="Chan C."/>
        </authorList>
    </citation>
    <scope>NUCLEOTIDE SEQUENCE [LARGE SCALE GENOMIC DNA]</scope>
</reference>
<organism evidence="2 3">
    <name type="scientific">Durusdinium trenchii</name>
    <dbReference type="NCBI Taxonomy" id="1381693"/>
    <lineage>
        <taxon>Eukaryota</taxon>
        <taxon>Sar</taxon>
        <taxon>Alveolata</taxon>
        <taxon>Dinophyceae</taxon>
        <taxon>Suessiales</taxon>
        <taxon>Symbiodiniaceae</taxon>
        <taxon>Durusdinium</taxon>
    </lineage>
</organism>
<sequence>VCPTESTVFKGIFNDGEISVFMALICYVDDLLVVSPDPRAPQCVQKMLRRKVEKVKVTGCIPPQSVGVLHFLGREISRTEDLILRVRVPTPYLQELTQDLSATDTPPNLDALGEPMSYEDS</sequence>
<feature type="non-terminal residue" evidence="2">
    <location>
        <position position="1"/>
    </location>
</feature>
<gene>
    <name evidence="2" type="ORF">SCF082_LOCUS52406</name>
</gene>
<dbReference type="Proteomes" id="UP001642464">
    <property type="component" value="Unassembled WGS sequence"/>
</dbReference>
<accession>A0ABP0SKX2</accession>
<feature type="region of interest" description="Disordered" evidence="1">
    <location>
        <begin position="97"/>
        <end position="121"/>
    </location>
</feature>